<evidence type="ECO:0000256" key="1">
    <source>
        <dbReference type="ARBA" id="ARBA00023125"/>
    </source>
</evidence>
<gene>
    <name evidence="4" type="ORF">CEUTPL_LOCUS14299</name>
</gene>
<evidence type="ECO:0000313" key="4">
    <source>
        <dbReference type="EMBL" id="CAG9773914.1"/>
    </source>
</evidence>
<keyword evidence="1 2" id="KW-0238">DNA-binding</keyword>
<evidence type="ECO:0000256" key="2">
    <source>
        <dbReference type="PROSITE-ProRule" id="PRU00267"/>
    </source>
</evidence>
<dbReference type="GO" id="GO:0005634">
    <property type="term" value="C:nucleus"/>
    <property type="evidence" value="ECO:0007669"/>
    <property type="project" value="UniProtKB-UniRule"/>
</dbReference>
<dbReference type="GO" id="GO:0006357">
    <property type="term" value="P:regulation of transcription by RNA polymerase II"/>
    <property type="evidence" value="ECO:0007669"/>
    <property type="project" value="TreeGrafter"/>
</dbReference>
<dbReference type="EMBL" id="OU892285">
    <property type="protein sequence ID" value="CAG9773914.1"/>
    <property type="molecule type" value="Genomic_DNA"/>
</dbReference>
<evidence type="ECO:0000259" key="3">
    <source>
        <dbReference type="PROSITE" id="PS50118"/>
    </source>
</evidence>
<dbReference type="InterPro" id="IPR050342">
    <property type="entry name" value="HMGB"/>
</dbReference>
<dbReference type="SUPFAM" id="SSF47095">
    <property type="entry name" value="HMG-box"/>
    <property type="match status" value="1"/>
</dbReference>
<dbReference type="Proteomes" id="UP001152799">
    <property type="component" value="Chromosome 9"/>
</dbReference>
<proteinExistence type="predicted"/>
<dbReference type="InterPro" id="IPR009071">
    <property type="entry name" value="HMG_box_dom"/>
</dbReference>
<organism evidence="4 5">
    <name type="scientific">Ceutorhynchus assimilis</name>
    <name type="common">cabbage seed weevil</name>
    <dbReference type="NCBI Taxonomy" id="467358"/>
    <lineage>
        <taxon>Eukaryota</taxon>
        <taxon>Metazoa</taxon>
        <taxon>Ecdysozoa</taxon>
        <taxon>Arthropoda</taxon>
        <taxon>Hexapoda</taxon>
        <taxon>Insecta</taxon>
        <taxon>Pterygota</taxon>
        <taxon>Neoptera</taxon>
        <taxon>Endopterygota</taxon>
        <taxon>Coleoptera</taxon>
        <taxon>Polyphaga</taxon>
        <taxon>Cucujiformia</taxon>
        <taxon>Curculionidae</taxon>
        <taxon>Ceutorhynchinae</taxon>
        <taxon>Ceutorhynchus</taxon>
    </lineage>
</organism>
<evidence type="ECO:0000313" key="5">
    <source>
        <dbReference type="Proteomes" id="UP001152799"/>
    </source>
</evidence>
<dbReference type="PRINTS" id="PR00886">
    <property type="entry name" value="HIGHMOBLTY12"/>
</dbReference>
<dbReference type="Pfam" id="PF00505">
    <property type="entry name" value="HMG_box"/>
    <property type="match status" value="1"/>
</dbReference>
<feature type="domain" description="HMG box" evidence="3">
    <location>
        <begin position="53"/>
        <end position="121"/>
    </location>
</feature>
<dbReference type="Gene3D" id="1.10.30.10">
    <property type="entry name" value="High mobility group box domain"/>
    <property type="match status" value="1"/>
</dbReference>
<sequence length="148" mass="17040">MARQSFFFKACSLFNGNSKLAFHNGFPQASFLVPCMGLKTKAPNESLKIPEKPKKPLTSYFRFLIEKRPIVTKENPSLDNKGIVKTIGEHWKSLAPEQKAKYEIEFSIDKEQYDKELLSYNNKLTPELEAIINQIKADKKTQKKETQN</sequence>
<dbReference type="PANTHER" id="PTHR48112:SF22">
    <property type="entry name" value="MITOCHONDRIAL TRANSCRIPTION FACTOR A, ISOFORM B"/>
    <property type="match status" value="1"/>
</dbReference>
<keyword evidence="5" id="KW-1185">Reference proteome</keyword>
<dbReference type="InterPro" id="IPR036910">
    <property type="entry name" value="HMG_box_dom_sf"/>
</dbReference>
<keyword evidence="2" id="KW-0539">Nucleus</keyword>
<dbReference type="SMART" id="SM00398">
    <property type="entry name" value="HMG"/>
    <property type="match status" value="1"/>
</dbReference>
<accession>A0A9N9MYB0</accession>
<dbReference type="OrthoDB" id="5550281at2759"/>
<dbReference type="PROSITE" id="PS50118">
    <property type="entry name" value="HMG_BOX_2"/>
    <property type="match status" value="1"/>
</dbReference>
<protein>
    <recommendedName>
        <fullName evidence="3">HMG box domain-containing protein</fullName>
    </recommendedName>
</protein>
<reference evidence="4" key="1">
    <citation type="submission" date="2022-01" db="EMBL/GenBank/DDBJ databases">
        <authorList>
            <person name="King R."/>
        </authorList>
    </citation>
    <scope>NUCLEOTIDE SEQUENCE</scope>
</reference>
<dbReference type="PANTHER" id="PTHR48112">
    <property type="entry name" value="HIGH MOBILITY GROUP PROTEIN DSP1"/>
    <property type="match status" value="1"/>
</dbReference>
<dbReference type="AlphaFoldDB" id="A0A9N9MYB0"/>
<name>A0A9N9MYB0_9CUCU</name>
<dbReference type="GO" id="GO:0003677">
    <property type="term" value="F:DNA binding"/>
    <property type="evidence" value="ECO:0007669"/>
    <property type="project" value="UniProtKB-UniRule"/>
</dbReference>
<feature type="DNA-binding region" description="HMG box" evidence="2">
    <location>
        <begin position="53"/>
        <end position="121"/>
    </location>
</feature>